<keyword evidence="5" id="KW-1185">Reference proteome</keyword>
<dbReference type="Pfam" id="PF03969">
    <property type="entry name" value="AFG1_ATPase"/>
    <property type="match status" value="1"/>
</dbReference>
<keyword evidence="3" id="KW-0067">ATP-binding</keyword>
<dbReference type="InterPro" id="IPR027417">
    <property type="entry name" value="P-loop_NTPase"/>
</dbReference>
<evidence type="ECO:0000256" key="3">
    <source>
        <dbReference type="ARBA" id="ARBA00022840"/>
    </source>
</evidence>
<dbReference type="PANTHER" id="PTHR12169:SF29">
    <property type="entry name" value="AFG1-LIKE ATPASE FAMILY PROTEIN"/>
    <property type="match status" value="1"/>
</dbReference>
<dbReference type="SUPFAM" id="SSF52540">
    <property type="entry name" value="P-loop containing nucleoside triphosphate hydrolases"/>
    <property type="match status" value="1"/>
</dbReference>
<dbReference type="PANTHER" id="PTHR12169">
    <property type="entry name" value="ATPASE N2B"/>
    <property type="match status" value="1"/>
</dbReference>
<accession>A0ABP1FQ04</accession>
<gene>
    <name evidence="4" type="primary">g3705</name>
    <name evidence="4" type="ORF">VP750_LOCUS3160</name>
</gene>
<dbReference type="Proteomes" id="UP001497392">
    <property type="component" value="Unassembled WGS sequence"/>
</dbReference>
<evidence type="ECO:0000313" key="5">
    <source>
        <dbReference type="Proteomes" id="UP001497392"/>
    </source>
</evidence>
<dbReference type="NCBIfam" id="NF040713">
    <property type="entry name" value="ZapE"/>
    <property type="match status" value="1"/>
</dbReference>
<name>A0ABP1FQ04_9CHLO</name>
<comment type="caution">
    <text evidence="4">The sequence shown here is derived from an EMBL/GenBank/DDBJ whole genome shotgun (WGS) entry which is preliminary data.</text>
</comment>
<dbReference type="Gene3D" id="3.40.50.300">
    <property type="entry name" value="P-loop containing nucleotide triphosphate hydrolases"/>
    <property type="match status" value="1"/>
</dbReference>
<evidence type="ECO:0000313" key="4">
    <source>
        <dbReference type="EMBL" id="CAL5221501.1"/>
    </source>
</evidence>
<proteinExistence type="inferred from homology"/>
<reference evidence="4 5" key="1">
    <citation type="submission" date="2024-06" db="EMBL/GenBank/DDBJ databases">
        <authorList>
            <person name="Kraege A."/>
            <person name="Thomma B."/>
        </authorList>
    </citation>
    <scope>NUCLEOTIDE SEQUENCE [LARGE SCALE GENOMIC DNA]</scope>
</reference>
<dbReference type="EMBL" id="CAXHTA020000005">
    <property type="protein sequence ID" value="CAL5221501.1"/>
    <property type="molecule type" value="Genomic_DNA"/>
</dbReference>
<comment type="similarity">
    <text evidence="1">Belongs to the AFG1 ATPase family.</text>
</comment>
<dbReference type="InterPro" id="IPR005654">
    <property type="entry name" value="ATPase_AFG1-like"/>
</dbReference>
<keyword evidence="2" id="KW-0547">Nucleotide-binding</keyword>
<evidence type="ECO:0000256" key="2">
    <source>
        <dbReference type="ARBA" id="ARBA00022741"/>
    </source>
</evidence>
<evidence type="ECO:0000256" key="1">
    <source>
        <dbReference type="ARBA" id="ARBA00010322"/>
    </source>
</evidence>
<sequence length="525" mass="59768">MGGEYVTLPYDSEQRNYDTSKGPIWRRFEPLSAQNARLYAPLRWQSSQAELAVAEAALEGRPDGADEEGPEQSIAQQAERDDFLDSITQTEGPIALYKQNRLSGRYRRDPRQEKTILALQELYDQLRSGIRPRRPSGLTITDHVGPTKKRAHWWQGLLGGSESERPKAPRGLYMYGGVGTGKTMLMDLFAESAPPEFQLRRTTFHDFMLDVHSRLHRMERTSDPLTLVAAQLVSEFKVLCLDEFFVTDVADATMLNRLFSQMWERGLVFIATSNRAPDGLYEKGLQRDLFVPFIERLQRETVVHDISSKVDYRRLAQHRRGLFYTRHDFEDPDAEVEAQFRALADACHEAVGPTEIKVMMGRKLPIPQACGGICMFSFMDLCGKPVAAADYIALCAHFHTLVLKGVPIFKGSNRQEGYRFLTLVDVLYEHNIRLFCSSEGLPFELFQHIMTRSQANEPKVMQGAHDDDIIDDNLGFSKERCISRLTEMQSFEYLIEHARQHSPQLMLALEQASKKGGETVAGRRN</sequence>
<organism evidence="4 5">
    <name type="scientific">Coccomyxa viridis</name>
    <dbReference type="NCBI Taxonomy" id="1274662"/>
    <lineage>
        <taxon>Eukaryota</taxon>
        <taxon>Viridiplantae</taxon>
        <taxon>Chlorophyta</taxon>
        <taxon>core chlorophytes</taxon>
        <taxon>Trebouxiophyceae</taxon>
        <taxon>Trebouxiophyceae incertae sedis</taxon>
        <taxon>Coccomyxaceae</taxon>
        <taxon>Coccomyxa</taxon>
    </lineage>
</organism>
<protein>
    <submittedName>
        <fullName evidence="4">G3705 protein</fullName>
    </submittedName>
</protein>